<feature type="non-terminal residue" evidence="2">
    <location>
        <position position="130"/>
    </location>
</feature>
<evidence type="ECO:0000256" key="1">
    <source>
        <dbReference type="SAM" id="Phobius"/>
    </source>
</evidence>
<proteinExistence type="predicted"/>
<feature type="transmembrane region" description="Helical" evidence="1">
    <location>
        <begin position="69"/>
        <end position="90"/>
    </location>
</feature>
<dbReference type="Proteomes" id="UP000824540">
    <property type="component" value="Unassembled WGS sequence"/>
</dbReference>
<dbReference type="EMBL" id="JAFBMS010000040">
    <property type="protein sequence ID" value="KAG9340775.1"/>
    <property type="molecule type" value="Genomic_DNA"/>
</dbReference>
<keyword evidence="1" id="KW-0472">Membrane</keyword>
<organism evidence="2 3">
    <name type="scientific">Albula glossodonta</name>
    <name type="common">roundjaw bonefish</name>
    <dbReference type="NCBI Taxonomy" id="121402"/>
    <lineage>
        <taxon>Eukaryota</taxon>
        <taxon>Metazoa</taxon>
        <taxon>Chordata</taxon>
        <taxon>Craniata</taxon>
        <taxon>Vertebrata</taxon>
        <taxon>Euteleostomi</taxon>
        <taxon>Actinopterygii</taxon>
        <taxon>Neopterygii</taxon>
        <taxon>Teleostei</taxon>
        <taxon>Albuliformes</taxon>
        <taxon>Albulidae</taxon>
        <taxon>Albula</taxon>
    </lineage>
</organism>
<reference evidence="2" key="1">
    <citation type="thesis" date="2021" institute="BYU ScholarsArchive" country="Provo, UT, USA">
        <title>Applications of and Algorithms for Genome Assembly and Genomic Analyses with an Emphasis on Marine Teleosts.</title>
        <authorList>
            <person name="Pickett B.D."/>
        </authorList>
    </citation>
    <scope>NUCLEOTIDE SEQUENCE</scope>
    <source>
        <strain evidence="2">HI-2016</strain>
    </source>
</reference>
<sequence length="130" mass="13871">MNKGSHGEGVLELACWTEVGTLGSSDGEARTMAATVLDCNHQRISQVRPSQPDPIPPVLPPYPLPFPQLLLSFLFFSVVSAEVVFTFAAVSASAQECARLQLTFADLHEAHDDDEAEGEQLGGGEGVLHP</sequence>
<evidence type="ECO:0000313" key="2">
    <source>
        <dbReference type="EMBL" id="KAG9340775.1"/>
    </source>
</evidence>
<keyword evidence="1" id="KW-1133">Transmembrane helix</keyword>
<gene>
    <name evidence="2" type="ORF">JZ751_020367</name>
</gene>
<protein>
    <submittedName>
        <fullName evidence="2">Uncharacterized protein</fullName>
    </submittedName>
</protein>
<evidence type="ECO:0000313" key="3">
    <source>
        <dbReference type="Proteomes" id="UP000824540"/>
    </source>
</evidence>
<comment type="caution">
    <text evidence="2">The sequence shown here is derived from an EMBL/GenBank/DDBJ whole genome shotgun (WGS) entry which is preliminary data.</text>
</comment>
<keyword evidence="1" id="KW-0812">Transmembrane</keyword>
<dbReference type="AlphaFoldDB" id="A0A8T2NK69"/>
<accession>A0A8T2NK69</accession>
<name>A0A8T2NK69_9TELE</name>
<keyword evidence="3" id="KW-1185">Reference proteome</keyword>